<name>A0AAN6UDW5_9PEZI</name>
<protein>
    <recommendedName>
        <fullName evidence="3">Dystroglycan-type cadherin-like domain-containing protein</fullName>
    </recommendedName>
</protein>
<dbReference type="GO" id="GO:0016020">
    <property type="term" value="C:membrane"/>
    <property type="evidence" value="ECO:0007669"/>
    <property type="project" value="InterPro"/>
</dbReference>
<dbReference type="Gene3D" id="2.60.40.10">
    <property type="entry name" value="Immunoglobulins"/>
    <property type="match status" value="3"/>
</dbReference>
<reference evidence="4" key="2">
    <citation type="submission" date="2023-05" db="EMBL/GenBank/DDBJ databases">
        <authorList>
            <consortium name="Lawrence Berkeley National Laboratory"/>
            <person name="Steindorff A."/>
            <person name="Hensen N."/>
            <person name="Bonometti L."/>
            <person name="Westerberg I."/>
            <person name="Brannstrom I.O."/>
            <person name="Guillou S."/>
            <person name="Cros-Aarteil S."/>
            <person name="Calhoun S."/>
            <person name="Haridas S."/>
            <person name="Kuo A."/>
            <person name="Mondo S."/>
            <person name="Pangilinan J."/>
            <person name="Riley R."/>
            <person name="Labutti K."/>
            <person name="Andreopoulos B."/>
            <person name="Lipzen A."/>
            <person name="Chen C."/>
            <person name="Yanf M."/>
            <person name="Daum C."/>
            <person name="Ng V."/>
            <person name="Clum A."/>
            <person name="Ohm R."/>
            <person name="Martin F."/>
            <person name="Silar P."/>
            <person name="Natvig D."/>
            <person name="Lalanne C."/>
            <person name="Gautier V."/>
            <person name="Ament-Velasquez S.L."/>
            <person name="Kruys A."/>
            <person name="Hutchinson M.I."/>
            <person name="Powell A.J."/>
            <person name="Barry K."/>
            <person name="Miller A.N."/>
            <person name="Grigoriev I.V."/>
            <person name="Debuchy R."/>
            <person name="Gladieux P."/>
            <person name="Thoren M.H."/>
            <person name="Johannesson H."/>
        </authorList>
    </citation>
    <scope>NUCLEOTIDE SEQUENCE</scope>
    <source>
        <strain evidence="4">CBS 123565</strain>
    </source>
</reference>
<feature type="region of interest" description="Disordered" evidence="1">
    <location>
        <begin position="721"/>
        <end position="749"/>
    </location>
</feature>
<feature type="domain" description="Dystroglycan-type cadherin-like" evidence="3">
    <location>
        <begin position="14"/>
        <end position="113"/>
    </location>
</feature>
<feature type="transmembrane region" description="Helical" evidence="2">
    <location>
        <begin position="447"/>
        <end position="470"/>
    </location>
</feature>
<dbReference type="AlphaFoldDB" id="A0AAN6UDW5"/>
<organism evidence="4 5">
    <name type="scientific">Trichocladium antarcticum</name>
    <dbReference type="NCBI Taxonomy" id="1450529"/>
    <lineage>
        <taxon>Eukaryota</taxon>
        <taxon>Fungi</taxon>
        <taxon>Dikarya</taxon>
        <taxon>Ascomycota</taxon>
        <taxon>Pezizomycotina</taxon>
        <taxon>Sordariomycetes</taxon>
        <taxon>Sordariomycetidae</taxon>
        <taxon>Sordariales</taxon>
        <taxon>Chaetomiaceae</taxon>
        <taxon>Trichocladium</taxon>
    </lineage>
</organism>
<feature type="domain" description="Dystroglycan-type cadherin-like" evidence="3">
    <location>
        <begin position="328"/>
        <end position="423"/>
    </location>
</feature>
<reference evidence="4" key="1">
    <citation type="journal article" date="2023" name="Mol. Phylogenet. Evol.">
        <title>Genome-scale phylogeny and comparative genomics of the fungal order Sordariales.</title>
        <authorList>
            <person name="Hensen N."/>
            <person name="Bonometti L."/>
            <person name="Westerberg I."/>
            <person name="Brannstrom I.O."/>
            <person name="Guillou S."/>
            <person name="Cros-Aarteil S."/>
            <person name="Calhoun S."/>
            <person name="Haridas S."/>
            <person name="Kuo A."/>
            <person name="Mondo S."/>
            <person name="Pangilinan J."/>
            <person name="Riley R."/>
            <person name="LaButti K."/>
            <person name="Andreopoulos B."/>
            <person name="Lipzen A."/>
            <person name="Chen C."/>
            <person name="Yan M."/>
            <person name="Daum C."/>
            <person name="Ng V."/>
            <person name="Clum A."/>
            <person name="Steindorff A."/>
            <person name="Ohm R.A."/>
            <person name="Martin F."/>
            <person name="Silar P."/>
            <person name="Natvig D.O."/>
            <person name="Lalanne C."/>
            <person name="Gautier V."/>
            <person name="Ament-Velasquez S.L."/>
            <person name="Kruys A."/>
            <person name="Hutchinson M.I."/>
            <person name="Powell A.J."/>
            <person name="Barry K."/>
            <person name="Miller A.N."/>
            <person name="Grigoriev I.V."/>
            <person name="Debuchy R."/>
            <person name="Gladieux P."/>
            <person name="Hiltunen Thoren M."/>
            <person name="Johannesson H."/>
        </authorList>
    </citation>
    <scope>NUCLEOTIDE SEQUENCE</scope>
    <source>
        <strain evidence="4">CBS 123565</strain>
    </source>
</reference>
<dbReference type="InterPro" id="IPR006644">
    <property type="entry name" value="Cadg"/>
</dbReference>
<dbReference type="SMART" id="SM00736">
    <property type="entry name" value="CADG"/>
    <property type="match status" value="3"/>
</dbReference>
<evidence type="ECO:0000313" key="4">
    <source>
        <dbReference type="EMBL" id="KAK4131192.1"/>
    </source>
</evidence>
<dbReference type="Proteomes" id="UP001304895">
    <property type="component" value="Unassembled WGS sequence"/>
</dbReference>
<comment type="caution">
    <text evidence="4">The sequence shown here is derived from an EMBL/GenBank/DDBJ whole genome shotgun (WGS) entry which is preliminary data.</text>
</comment>
<keyword evidence="2" id="KW-0812">Transmembrane</keyword>
<feature type="non-terminal residue" evidence="4">
    <location>
        <position position="1"/>
    </location>
</feature>
<dbReference type="SUPFAM" id="SSF49313">
    <property type="entry name" value="Cadherin-like"/>
    <property type="match status" value="4"/>
</dbReference>
<gene>
    <name evidence="4" type="ORF">BT67DRAFT_345808</name>
</gene>
<evidence type="ECO:0000313" key="5">
    <source>
        <dbReference type="Proteomes" id="UP001304895"/>
    </source>
</evidence>
<evidence type="ECO:0000259" key="3">
    <source>
        <dbReference type="SMART" id="SM00736"/>
    </source>
</evidence>
<proteinExistence type="predicted"/>
<feature type="compositionally biased region" description="Polar residues" evidence="1">
    <location>
        <begin position="919"/>
        <end position="933"/>
    </location>
</feature>
<feature type="region of interest" description="Disordered" evidence="1">
    <location>
        <begin position="420"/>
        <end position="441"/>
    </location>
</feature>
<dbReference type="Pfam" id="PF05345">
    <property type="entry name" value="He_PIG"/>
    <property type="match status" value="2"/>
</dbReference>
<feature type="compositionally biased region" description="Basic and acidic residues" evidence="1">
    <location>
        <begin position="426"/>
        <end position="438"/>
    </location>
</feature>
<feature type="compositionally biased region" description="Polar residues" evidence="1">
    <location>
        <begin position="728"/>
        <end position="741"/>
    </location>
</feature>
<evidence type="ECO:0000256" key="1">
    <source>
        <dbReference type="SAM" id="MobiDB-lite"/>
    </source>
</evidence>
<keyword evidence="5" id="KW-1185">Reference proteome</keyword>
<evidence type="ECO:0000256" key="2">
    <source>
        <dbReference type="SAM" id="Phobius"/>
    </source>
</evidence>
<feature type="domain" description="Dystroglycan-type cadherin-like" evidence="3">
    <location>
        <begin position="126"/>
        <end position="231"/>
    </location>
</feature>
<dbReference type="GO" id="GO:0005509">
    <property type="term" value="F:calcium ion binding"/>
    <property type="evidence" value="ECO:0007669"/>
    <property type="project" value="InterPro"/>
</dbReference>
<dbReference type="InterPro" id="IPR013783">
    <property type="entry name" value="Ig-like_fold"/>
</dbReference>
<keyword evidence="2" id="KW-1133">Transmembrane helix</keyword>
<accession>A0AAN6UDW5</accession>
<feature type="non-terminal residue" evidence="4">
    <location>
        <position position="962"/>
    </location>
</feature>
<dbReference type="InterPro" id="IPR015919">
    <property type="entry name" value="Cadherin-like_sf"/>
</dbReference>
<sequence>ATLLLARLSAAVPTISFPINSQVPPVARIGEPFSFVFSAATFSSTSPVTFSLSNPPRWLSIDSGARRLFGTPREGDVAQGRVAGVPVNLVATDESGSTTLTATLVISRSPGPRVEIPLEEQAPGFGLFSKPSSILAPPGAPFSFDLDPNTFSKSAGAPINYYATMADNTPLPAWISFDPSSLSFHGQTPPPESLIQPPQRFSLQVVASNVVGFVGASLGLDIVVGNHRFVADETTIVLHAAPGAPVSYTGLRGNVKVEGKPATLQNAHIASTTNIPPWLSVDNGTWHITGVAPIAAESTNFTITMQDIFSDTLDLTVVVRVAADRTGLFTGDLPKLTVTAGRPFSFSLGPYLSSPQDTEISVETGSATPWIQFNSRTFTLSGNTPADLKDSAADVQMKARRRDSKTSVSLSLNIVIRAASGGKGTETPDSKTPEHPSKSSDGSFNPVLLAVLLPLLLLLVMATCTLFWGFRRRRNARQRPALTSRDISGPLPGTFVTKQSGTGVSHSLPDLSKYFATGFSADDVFGSDQKTYAESRTAFMAKPGLPPHPGSVKLLPQSSSSICPNVGVPQGSDKTAVAGGGGLGLVRPATQNKIRSSLSCITETSMNDEAGQLVDERALELVGNGNRMAFRDKIEINIPRFQQTPGSTYTDTTSARHCDTEMMPTPQASLPSPVLDTEVVPLRSGSTPSHYPLASTAGKPSWPWLRGAIAKQQVFRLGRGGRKLSVPPSVSTANSSGSEMTGASVEDAQRENGYLRTARDLASPPLTKMFSQALLSRPTTRSRPATSGIIERHSHDHIQTSFTNITNPSLRPCTGRAYPDTHGGSVGISYQDLAEQSPFRPSRTWSTVQTTDDWVDQTVGSLDALQEPVGPSRPTSQHNWAVLQESAILSSRDGADSGMSPELPSSVQLAPIQDGGSGTAPSLGSSRPGTANVGSLGLARQSHSKGFSSGSEGSKSDYAAFI</sequence>
<feature type="compositionally biased region" description="Low complexity" evidence="1">
    <location>
        <begin position="944"/>
        <end position="953"/>
    </location>
</feature>
<feature type="region of interest" description="Disordered" evidence="1">
    <location>
        <begin position="891"/>
        <end position="962"/>
    </location>
</feature>
<keyword evidence="2" id="KW-0472">Membrane</keyword>
<dbReference type="EMBL" id="MU853427">
    <property type="protein sequence ID" value="KAK4131192.1"/>
    <property type="molecule type" value="Genomic_DNA"/>
</dbReference>